<keyword evidence="3 6" id="KW-0560">Oxidoreductase</keyword>
<dbReference type="EMBL" id="JAPFCC010000001">
    <property type="protein sequence ID" value="MCW7554057.1"/>
    <property type="molecule type" value="Genomic_DNA"/>
</dbReference>
<keyword evidence="2 6" id="KW-0288">FMN</keyword>
<dbReference type="InterPro" id="IPR023048">
    <property type="entry name" value="NADH:quinone_OxRdtase_FMN_depd"/>
</dbReference>
<evidence type="ECO:0000256" key="2">
    <source>
        <dbReference type="ARBA" id="ARBA00022643"/>
    </source>
</evidence>
<evidence type="ECO:0000256" key="6">
    <source>
        <dbReference type="HAMAP-Rule" id="MF_01216"/>
    </source>
</evidence>
<dbReference type="RefSeq" id="WP_262563795.1">
    <property type="nucleotide sequence ID" value="NZ_JAPFCC010000001.1"/>
</dbReference>
<evidence type="ECO:0000256" key="5">
    <source>
        <dbReference type="ARBA" id="ARBA00048542"/>
    </source>
</evidence>
<evidence type="ECO:0000256" key="1">
    <source>
        <dbReference type="ARBA" id="ARBA00022630"/>
    </source>
</evidence>
<gene>
    <name evidence="6" type="primary">azoR</name>
    <name evidence="8" type="ORF">NX722_15815</name>
</gene>
<dbReference type="EC" id="1.6.5.-" evidence="6"/>
<evidence type="ECO:0000259" key="7">
    <source>
        <dbReference type="Pfam" id="PF02525"/>
    </source>
</evidence>
<accession>A0ABT3MXE6</accession>
<dbReference type="Pfam" id="PF02525">
    <property type="entry name" value="Flavodoxin_2"/>
    <property type="match status" value="1"/>
</dbReference>
<dbReference type="EC" id="1.7.1.17" evidence="6"/>
<comment type="caution">
    <text evidence="6">Lacks conserved residue(s) required for the propagation of feature annotation.</text>
</comment>
<comment type="function">
    <text evidence="6">Quinone reductase that provides resistance to thiol-specific stress caused by electrophilic quinones.</text>
</comment>
<keyword evidence="9" id="KW-1185">Reference proteome</keyword>
<comment type="subunit">
    <text evidence="6">Homodimer.</text>
</comment>
<feature type="binding site" evidence="6">
    <location>
        <begin position="16"/>
        <end position="18"/>
    </location>
    <ligand>
        <name>FMN</name>
        <dbReference type="ChEBI" id="CHEBI:58210"/>
    </ligand>
</feature>
<evidence type="ECO:0000256" key="4">
    <source>
        <dbReference type="ARBA" id="ARBA00023027"/>
    </source>
</evidence>
<sequence length="189" mass="20702">MSNILVINSSVRFEHSNSRQLTQVLLEKLSTERHGVKHRDLVKQPVPHFDHSAFSGFGGDDSQAGKKACELSDELIGEVKDSEIIIIGAPVYNFSIPTTLKAWIDYIARVGVTFNYTEQGPVGYLDNKKVYIVLARGGGSVEHIEMQLSQTLGMLGMKDITFIHAANLDTPEGAEGLADVHAQIDAICH</sequence>
<comment type="function">
    <text evidence="6">Also exhibits azoreductase activity. Catalyzes the reductive cleavage of the azo bond in aromatic azo compounds to the corresponding amines.</text>
</comment>
<dbReference type="InterPro" id="IPR003680">
    <property type="entry name" value="Flavodoxin_fold"/>
</dbReference>
<dbReference type="HAMAP" id="MF_01216">
    <property type="entry name" value="Azoreductase_type1"/>
    <property type="match status" value="1"/>
</dbReference>
<comment type="caution">
    <text evidence="8">The sequence shown here is derived from an EMBL/GenBank/DDBJ whole genome shotgun (WGS) entry which is preliminary data.</text>
</comment>
<dbReference type="Proteomes" id="UP001209854">
    <property type="component" value="Unassembled WGS sequence"/>
</dbReference>
<reference evidence="8 9" key="1">
    <citation type="submission" date="2022-10" db="EMBL/GenBank/DDBJ databases">
        <title>High-quality genome sequences of two octocoral-associated bacteria, Endozoicomonas euniceicola EF212 and Endozoicomonas gorgoniicola PS125.</title>
        <authorList>
            <person name="Chiou Y.-J."/>
            <person name="Chen Y.-H."/>
        </authorList>
    </citation>
    <scope>NUCLEOTIDE SEQUENCE [LARGE SCALE GENOMIC DNA]</scope>
    <source>
        <strain evidence="8 9">PS125</strain>
    </source>
</reference>
<dbReference type="InterPro" id="IPR050104">
    <property type="entry name" value="FMN-dep_NADH:Q_OxRdtase_AzoR1"/>
</dbReference>
<proteinExistence type="inferred from homology"/>
<organism evidence="8 9">
    <name type="scientific">Endozoicomonas gorgoniicola</name>
    <dbReference type="NCBI Taxonomy" id="1234144"/>
    <lineage>
        <taxon>Bacteria</taxon>
        <taxon>Pseudomonadati</taxon>
        <taxon>Pseudomonadota</taxon>
        <taxon>Gammaproteobacteria</taxon>
        <taxon>Oceanospirillales</taxon>
        <taxon>Endozoicomonadaceae</taxon>
        <taxon>Endozoicomonas</taxon>
    </lineage>
</organism>
<dbReference type="SUPFAM" id="SSF52218">
    <property type="entry name" value="Flavoproteins"/>
    <property type="match status" value="1"/>
</dbReference>
<comment type="cofactor">
    <cofactor evidence="6">
        <name>FMN</name>
        <dbReference type="ChEBI" id="CHEBI:58210"/>
    </cofactor>
    <text evidence="6">Binds 1 FMN per subunit.</text>
</comment>
<name>A0ABT3MXE6_9GAMM</name>
<evidence type="ECO:0000313" key="8">
    <source>
        <dbReference type="EMBL" id="MCW7554057.1"/>
    </source>
</evidence>
<dbReference type="InterPro" id="IPR029039">
    <property type="entry name" value="Flavoprotein-like_sf"/>
</dbReference>
<feature type="domain" description="Flavodoxin-like fold" evidence="7">
    <location>
        <begin position="3"/>
        <end position="185"/>
    </location>
</feature>
<dbReference type="Gene3D" id="3.40.50.360">
    <property type="match status" value="1"/>
</dbReference>
<feature type="binding site" evidence="6">
    <location>
        <position position="10"/>
    </location>
    <ligand>
        <name>FMN</name>
        <dbReference type="ChEBI" id="CHEBI:58210"/>
    </ligand>
</feature>
<comment type="catalytic activity">
    <reaction evidence="5">
        <text>N,N-dimethyl-1,4-phenylenediamine + anthranilate + 2 NAD(+) = 2-(4-dimethylaminophenyl)diazenylbenzoate + 2 NADH + 2 H(+)</text>
        <dbReference type="Rhea" id="RHEA:55872"/>
        <dbReference type="ChEBI" id="CHEBI:15378"/>
        <dbReference type="ChEBI" id="CHEBI:15783"/>
        <dbReference type="ChEBI" id="CHEBI:16567"/>
        <dbReference type="ChEBI" id="CHEBI:57540"/>
        <dbReference type="ChEBI" id="CHEBI:57945"/>
        <dbReference type="ChEBI" id="CHEBI:71579"/>
        <dbReference type="EC" id="1.7.1.17"/>
    </reaction>
    <physiologicalReaction direction="right-to-left" evidence="5">
        <dbReference type="Rhea" id="RHEA:55874"/>
    </physiologicalReaction>
</comment>
<evidence type="ECO:0000256" key="3">
    <source>
        <dbReference type="ARBA" id="ARBA00023002"/>
    </source>
</evidence>
<protein>
    <recommendedName>
        <fullName evidence="6">FMN dependent NADH:quinone oxidoreductase</fullName>
        <ecNumber evidence="6">1.6.5.-</ecNumber>
    </recommendedName>
    <alternativeName>
        <fullName evidence="6">Azo-dye reductase</fullName>
    </alternativeName>
    <alternativeName>
        <fullName evidence="6">FMN-dependent NADH-azo compound oxidoreductase</fullName>
    </alternativeName>
    <alternativeName>
        <fullName evidence="6">FMN-dependent NADH-azoreductase</fullName>
        <ecNumber evidence="6">1.7.1.17</ecNumber>
    </alternativeName>
</protein>
<dbReference type="PANTHER" id="PTHR43741:SF2">
    <property type="entry name" value="FMN-DEPENDENT NADH:QUINONE OXIDOREDUCTASE"/>
    <property type="match status" value="1"/>
</dbReference>
<comment type="similarity">
    <text evidence="6">Belongs to the azoreductase type 1 family.</text>
</comment>
<keyword evidence="1 6" id="KW-0285">Flavoprotein</keyword>
<comment type="catalytic activity">
    <reaction evidence="6">
        <text>2 a quinone + NADH + H(+) = 2 a 1,4-benzosemiquinone + NAD(+)</text>
        <dbReference type="Rhea" id="RHEA:65952"/>
        <dbReference type="ChEBI" id="CHEBI:15378"/>
        <dbReference type="ChEBI" id="CHEBI:57540"/>
        <dbReference type="ChEBI" id="CHEBI:57945"/>
        <dbReference type="ChEBI" id="CHEBI:132124"/>
        <dbReference type="ChEBI" id="CHEBI:134225"/>
    </reaction>
</comment>
<dbReference type="PANTHER" id="PTHR43741">
    <property type="entry name" value="FMN-DEPENDENT NADH-AZOREDUCTASE 1"/>
    <property type="match status" value="1"/>
</dbReference>
<evidence type="ECO:0000313" key="9">
    <source>
        <dbReference type="Proteomes" id="UP001209854"/>
    </source>
</evidence>
<keyword evidence="4 6" id="KW-0520">NAD</keyword>